<protein>
    <recommendedName>
        <fullName evidence="3">DUF2971 domain-containing protein</fullName>
    </recommendedName>
</protein>
<comment type="caution">
    <text evidence="1">The sequence shown here is derived from an EMBL/GenBank/DDBJ whole genome shotgun (WGS) entry which is preliminary data.</text>
</comment>
<evidence type="ECO:0008006" key="3">
    <source>
        <dbReference type="Google" id="ProtNLM"/>
    </source>
</evidence>
<dbReference type="AlphaFoldDB" id="A0A7X3ML99"/>
<evidence type="ECO:0000313" key="2">
    <source>
        <dbReference type="Proteomes" id="UP000460412"/>
    </source>
</evidence>
<dbReference type="EMBL" id="WUQX01000001">
    <property type="protein sequence ID" value="MXP78350.1"/>
    <property type="molecule type" value="Genomic_DNA"/>
</dbReference>
<proteinExistence type="predicted"/>
<accession>A0A7X3ML99</accession>
<reference evidence="1 2" key="1">
    <citation type="submission" date="2019-12" db="EMBL/GenBank/DDBJ databases">
        <title>Sporaefaciens musculi gen. nov., sp. nov., a novel bacterium isolated from the caecum of an obese mouse.</title>
        <authorList>
            <person name="Rasmussen T.S."/>
            <person name="Streidl T."/>
            <person name="Hitch T.C.A."/>
            <person name="Wortmann E."/>
            <person name="Deptula P."/>
            <person name="Hansen M."/>
            <person name="Nielsen D.S."/>
            <person name="Clavel T."/>
            <person name="Vogensen F.K."/>
        </authorList>
    </citation>
    <scope>NUCLEOTIDE SEQUENCE [LARGE SCALE GENOMIC DNA]</scope>
    <source>
        <strain evidence="1 2">WCA-9-b2</strain>
    </source>
</reference>
<gene>
    <name evidence="1" type="ORF">GN277_24285</name>
</gene>
<dbReference type="Proteomes" id="UP000460412">
    <property type="component" value="Unassembled WGS sequence"/>
</dbReference>
<keyword evidence="2" id="KW-1185">Reference proteome</keyword>
<name>A0A7X3ML99_9FIRM</name>
<organism evidence="1 2">
    <name type="scientific">Sporofaciens musculi</name>
    <dbReference type="NCBI Taxonomy" id="2681861"/>
    <lineage>
        <taxon>Bacteria</taxon>
        <taxon>Bacillati</taxon>
        <taxon>Bacillota</taxon>
        <taxon>Clostridia</taxon>
        <taxon>Lachnospirales</taxon>
        <taxon>Lachnospiraceae</taxon>
        <taxon>Sporofaciens</taxon>
    </lineage>
</organism>
<dbReference type="RefSeq" id="WP_159754847.1">
    <property type="nucleotide sequence ID" value="NZ_WUQX01000001.1"/>
</dbReference>
<sequence length="272" mass="31662">MNGFGFYEKYVTLMGNLRDKPDRATPYKIDYLRKTIKDGKVYKFISFDGEPSLVRTKIDTLKQGKIWFSFYKTLNDETEFQINYDVNKIAMETGRSVSNVHLLINYFTQMYDVYSLTYECQDYMWKDYASNGNGICIEFSVGDYDYLYPVEYLDKESIDFNKMIISGINNGDFAFAIIPWVIKNPYNVTLNIDSTKEKEVRMLYCPYDLGEVNGGTIEMNIKERLGYKGIAKPYVDFDLNISKIIFGDKCNSKLIEELKSYLNAKGIGYTYL</sequence>
<evidence type="ECO:0000313" key="1">
    <source>
        <dbReference type="EMBL" id="MXP78350.1"/>
    </source>
</evidence>